<dbReference type="KEGG" id="afy:BW247_12585"/>
<dbReference type="AlphaFoldDB" id="A0A1P8UJ24"/>
<dbReference type="OrthoDB" id="9792695at2"/>
<protein>
    <submittedName>
        <fullName evidence="5">Heat-shock protein Hsp20</fullName>
    </submittedName>
</protein>
<organism evidence="5 6">
    <name type="scientific">Acidihalobacter ferrooxydans</name>
    <dbReference type="NCBI Taxonomy" id="1765967"/>
    <lineage>
        <taxon>Bacteria</taxon>
        <taxon>Pseudomonadati</taxon>
        <taxon>Pseudomonadota</taxon>
        <taxon>Gammaproteobacteria</taxon>
        <taxon>Chromatiales</taxon>
        <taxon>Ectothiorhodospiraceae</taxon>
        <taxon>Acidihalobacter</taxon>
    </lineage>
</organism>
<dbReference type="STRING" id="1765967.BW247_12585"/>
<dbReference type="InterPro" id="IPR044587">
    <property type="entry name" value="HSP21-like"/>
</dbReference>
<feature type="domain" description="SHSP" evidence="4">
    <location>
        <begin position="53"/>
        <end position="165"/>
    </location>
</feature>
<evidence type="ECO:0000256" key="2">
    <source>
        <dbReference type="PROSITE-ProRule" id="PRU00285"/>
    </source>
</evidence>
<accession>A0A1P8UJ24</accession>
<proteinExistence type="inferred from homology"/>
<dbReference type="CDD" id="cd06464">
    <property type="entry name" value="ACD_sHsps-like"/>
    <property type="match status" value="1"/>
</dbReference>
<keyword evidence="1" id="KW-0346">Stress response</keyword>
<keyword evidence="6" id="KW-1185">Reference proteome</keyword>
<gene>
    <name evidence="5" type="ORF">BW247_12585</name>
</gene>
<evidence type="ECO:0000256" key="3">
    <source>
        <dbReference type="RuleBase" id="RU003616"/>
    </source>
</evidence>
<dbReference type="GO" id="GO:0009408">
    <property type="term" value="P:response to heat"/>
    <property type="evidence" value="ECO:0007669"/>
    <property type="project" value="InterPro"/>
</dbReference>
<evidence type="ECO:0000313" key="6">
    <source>
        <dbReference type="Proteomes" id="UP000243807"/>
    </source>
</evidence>
<evidence type="ECO:0000313" key="5">
    <source>
        <dbReference type="EMBL" id="APZ43822.1"/>
    </source>
</evidence>
<dbReference type="PANTHER" id="PTHR46733:SF4">
    <property type="entry name" value="HEAT SHOCK PROTEIN 21, CHLOROPLASTIC"/>
    <property type="match status" value="1"/>
</dbReference>
<dbReference type="EMBL" id="CP019434">
    <property type="protein sequence ID" value="APZ43822.1"/>
    <property type="molecule type" value="Genomic_DNA"/>
</dbReference>
<reference evidence="5 6" key="1">
    <citation type="submission" date="2017-01" db="EMBL/GenBank/DDBJ databases">
        <title>Draft sequence of Acidihalobacter ferrooxidans strain DSM 14175 (strain V8).</title>
        <authorList>
            <person name="Khaleque H.N."/>
            <person name="Ramsay J.P."/>
            <person name="Murphy R.J.T."/>
            <person name="Kaksonen A.H."/>
            <person name="Boxall N.J."/>
            <person name="Watkin E.L.J."/>
        </authorList>
    </citation>
    <scope>NUCLEOTIDE SEQUENCE [LARGE SCALE GENOMIC DNA]</scope>
    <source>
        <strain evidence="5 6">V8</strain>
    </source>
</reference>
<evidence type="ECO:0000259" key="4">
    <source>
        <dbReference type="PROSITE" id="PS01031"/>
    </source>
</evidence>
<comment type="similarity">
    <text evidence="2 3">Belongs to the small heat shock protein (HSP20) family.</text>
</comment>
<name>A0A1P8UJ24_9GAMM</name>
<dbReference type="Pfam" id="PF00011">
    <property type="entry name" value="HSP20"/>
    <property type="match status" value="1"/>
</dbReference>
<dbReference type="InterPro" id="IPR002068">
    <property type="entry name" value="A-crystallin/Hsp20_dom"/>
</dbReference>
<dbReference type="PROSITE" id="PS01031">
    <property type="entry name" value="SHSP"/>
    <property type="match status" value="1"/>
</dbReference>
<dbReference type="Gene3D" id="2.60.40.790">
    <property type="match status" value="1"/>
</dbReference>
<dbReference type="SUPFAM" id="SSF49764">
    <property type="entry name" value="HSP20-like chaperones"/>
    <property type="match status" value="1"/>
</dbReference>
<dbReference type="RefSeq" id="WP_076837448.1">
    <property type="nucleotide sequence ID" value="NZ_CP019434.1"/>
</dbReference>
<sequence length="165" mass="19062">MASLPQLREGLDHAWDYLMDGWQRLYRRASSAITRFVPVHVASDDKTTGLTQRNAGWGVLAAEVYDSDDMLYVRLEAPGLNTRDFDLLVDDGYLVVRGEKRFEQQRKHGRYHMTECAYGRFERAIALPTQVEADKARAHYRDGVLEVEIPKAPQARRRRLSVEMH</sequence>
<dbReference type="PANTHER" id="PTHR46733">
    <property type="entry name" value="26.5 KDA HEAT SHOCK PROTEIN, MITOCHONDRIAL"/>
    <property type="match status" value="1"/>
</dbReference>
<dbReference type="Proteomes" id="UP000243807">
    <property type="component" value="Chromosome"/>
</dbReference>
<dbReference type="InterPro" id="IPR008978">
    <property type="entry name" value="HSP20-like_chaperone"/>
</dbReference>
<evidence type="ECO:0000256" key="1">
    <source>
        <dbReference type="ARBA" id="ARBA00023016"/>
    </source>
</evidence>